<dbReference type="SUPFAM" id="SSF53927">
    <property type="entry name" value="Cytidine deaminase-like"/>
    <property type="match status" value="1"/>
</dbReference>
<dbReference type="RefSeq" id="WP_271012687.1">
    <property type="nucleotide sequence ID" value="NZ_JAQIFT010000049.1"/>
</dbReference>
<dbReference type="InterPro" id="IPR016193">
    <property type="entry name" value="Cytidine_deaminase-like"/>
</dbReference>
<comment type="caution">
    <text evidence="1">The sequence shown here is derived from an EMBL/GenBank/DDBJ whole genome shotgun (WGS) entry which is preliminary data.</text>
</comment>
<dbReference type="Pfam" id="PF08973">
    <property type="entry name" value="TM1506"/>
    <property type="match status" value="1"/>
</dbReference>
<proteinExistence type="predicted"/>
<protein>
    <submittedName>
        <fullName evidence="1">DUF1893 domain-containing protein</fullName>
    </submittedName>
</protein>
<dbReference type="Proteomes" id="UP001169242">
    <property type="component" value="Unassembled WGS sequence"/>
</dbReference>
<dbReference type="AlphaFoldDB" id="A0AA42DPW3"/>
<keyword evidence="2" id="KW-1185">Reference proteome</keyword>
<sequence>MTREALKTLLNEQEASCILFENGQMIMNSYEKGVLPLWRYITECESLPEGILEVADKMVGRAVAYLLIYLGVSNVYTKVISKTALEVLSRYAMTVHYDEVVPYILNRTKDGQCPMEAALEQVGVEQEAFKIIDQFVKRRLGIA</sequence>
<evidence type="ECO:0000313" key="1">
    <source>
        <dbReference type="EMBL" id="MDA3732641.1"/>
    </source>
</evidence>
<dbReference type="Gene3D" id="3.40.140.30">
    <property type="entry name" value="Hypothetical protein TM1506"/>
    <property type="match status" value="1"/>
</dbReference>
<evidence type="ECO:0000313" key="2">
    <source>
        <dbReference type="Proteomes" id="UP001169242"/>
    </source>
</evidence>
<gene>
    <name evidence="1" type="ORF">PBV87_14200</name>
</gene>
<reference evidence="1" key="1">
    <citation type="journal article" date="2023" name="Int. J. Syst. Evol. Microbiol.">
        <title>&lt;i&gt;Holtiella tumoricola&lt;/i&gt; gen. nov. sp. nov., isolated from a human clinical sample.</title>
        <authorList>
            <person name="Allen-Vercoe E."/>
            <person name="Daigneault M.C."/>
            <person name="Vancuren S.J."/>
            <person name="Cochrane K."/>
            <person name="O'Neal L.L."/>
            <person name="Sankaranarayanan K."/>
            <person name="Lawson P.A."/>
        </authorList>
    </citation>
    <scope>NUCLEOTIDE SEQUENCE</scope>
    <source>
        <strain evidence="1">CC70A</strain>
    </source>
</reference>
<accession>A0AA42DPW3</accession>
<dbReference type="InterPro" id="IPR015067">
    <property type="entry name" value="DUF1893_TM1506-like"/>
</dbReference>
<organism evidence="1 2">
    <name type="scientific">Holtiella tumoricola</name>
    <dbReference type="NCBI Taxonomy" id="3018743"/>
    <lineage>
        <taxon>Bacteria</taxon>
        <taxon>Bacillati</taxon>
        <taxon>Bacillota</taxon>
        <taxon>Clostridia</taxon>
        <taxon>Lachnospirales</taxon>
        <taxon>Cellulosilyticaceae</taxon>
        <taxon>Holtiella</taxon>
    </lineage>
</organism>
<dbReference type="GO" id="GO:0003824">
    <property type="term" value="F:catalytic activity"/>
    <property type="evidence" value="ECO:0007669"/>
    <property type="project" value="InterPro"/>
</dbReference>
<dbReference type="EMBL" id="JAQIFT010000049">
    <property type="protein sequence ID" value="MDA3732641.1"/>
    <property type="molecule type" value="Genomic_DNA"/>
</dbReference>
<name>A0AA42DPW3_9FIRM</name>
<dbReference type="InterPro" id="IPR037081">
    <property type="entry name" value="Hyp_TM1506"/>
</dbReference>